<evidence type="ECO:0000313" key="3">
    <source>
        <dbReference type="Proteomes" id="UP000765845"/>
    </source>
</evidence>
<dbReference type="RefSeq" id="WP_168449893.1">
    <property type="nucleotide sequence ID" value="NZ_JAAWWK010000002.1"/>
</dbReference>
<name>A0ABX1GGQ1_9GAMM</name>
<comment type="caution">
    <text evidence="2">The sequence shown here is derived from an EMBL/GenBank/DDBJ whole genome shotgun (WGS) entry which is preliminary data.</text>
</comment>
<proteinExistence type="predicted"/>
<dbReference type="Pfam" id="PF14354">
    <property type="entry name" value="Lar_restr_allev"/>
    <property type="match status" value="1"/>
</dbReference>
<protein>
    <recommendedName>
        <fullName evidence="4">Restriction alleviation protein, Lar family</fullName>
    </recommendedName>
</protein>
<accession>A0ABX1GGQ1</accession>
<feature type="region of interest" description="Disordered" evidence="1">
    <location>
        <begin position="1"/>
        <end position="22"/>
    </location>
</feature>
<keyword evidence="3" id="KW-1185">Reference proteome</keyword>
<gene>
    <name evidence="2" type="ORF">HCU74_08190</name>
</gene>
<evidence type="ECO:0008006" key="4">
    <source>
        <dbReference type="Google" id="ProtNLM"/>
    </source>
</evidence>
<evidence type="ECO:0000313" key="2">
    <source>
        <dbReference type="EMBL" id="NKI17394.1"/>
    </source>
</evidence>
<reference evidence="2 3" key="1">
    <citation type="submission" date="2020-04" db="EMBL/GenBank/DDBJ databases">
        <authorList>
            <person name="Yoon J."/>
        </authorList>
    </citation>
    <scope>NUCLEOTIDE SEQUENCE [LARGE SCALE GENOMIC DNA]</scope>
    <source>
        <strain evidence="2 3">KMU-166</strain>
    </source>
</reference>
<dbReference type="EMBL" id="JAAWWK010000002">
    <property type="protein sequence ID" value="NKI17394.1"/>
    <property type="molecule type" value="Genomic_DNA"/>
</dbReference>
<sequence>MKNETAQPESNATTQQVAPNNGLLPCPFCGESPEIDMRRSYAPINGGHLGHQVAIYCHNCPADMSICWEDVPEATPEQLYDELHDRWNERAR</sequence>
<evidence type="ECO:0000256" key="1">
    <source>
        <dbReference type="SAM" id="MobiDB-lite"/>
    </source>
</evidence>
<dbReference type="Proteomes" id="UP000765845">
    <property type="component" value="Unassembled WGS sequence"/>
</dbReference>
<organism evidence="2 3">
    <name type="scientific">Spongiibacter thalassae</name>
    <dbReference type="NCBI Taxonomy" id="2721624"/>
    <lineage>
        <taxon>Bacteria</taxon>
        <taxon>Pseudomonadati</taxon>
        <taxon>Pseudomonadota</taxon>
        <taxon>Gammaproteobacteria</taxon>
        <taxon>Cellvibrionales</taxon>
        <taxon>Spongiibacteraceae</taxon>
        <taxon>Spongiibacter</taxon>
    </lineage>
</organism>
<feature type="compositionally biased region" description="Polar residues" evidence="1">
    <location>
        <begin position="1"/>
        <end position="19"/>
    </location>
</feature>